<sequence>MADQRKIIINQLHELNILLLHSKLKATRARTARRAAATVRNVDAARRGRPLMRPIKEQTESALRMFDCLNPDELSTLSEYLQRIIDNTDTRLLDEEITERRKAIHEFLMLDRSGTEAQE</sequence>
<gene>
    <name evidence="2" type="ORF">BDLFYP24_01095</name>
    <name evidence="1" type="ORF">GBB04_10740</name>
</gene>
<evidence type="ECO:0000313" key="2">
    <source>
        <dbReference type="EMBL" id="VYS82792.1"/>
    </source>
</evidence>
<reference evidence="2" key="2">
    <citation type="submission" date="2019-11" db="EMBL/GenBank/DDBJ databases">
        <authorList>
            <person name="Feng L."/>
        </authorList>
    </citation>
    <scope>NUCLEOTIDE SEQUENCE</scope>
    <source>
        <strain evidence="2">BdentiumLFYP24</strain>
    </source>
</reference>
<name>A0A6N2RPN7_9BIFI</name>
<organism evidence="2">
    <name type="scientific">Bifidobacterium dentium</name>
    <dbReference type="NCBI Taxonomy" id="1689"/>
    <lineage>
        <taxon>Bacteria</taxon>
        <taxon>Bacillati</taxon>
        <taxon>Actinomycetota</taxon>
        <taxon>Actinomycetes</taxon>
        <taxon>Bifidobacteriales</taxon>
        <taxon>Bifidobacteriaceae</taxon>
        <taxon>Bifidobacterium</taxon>
    </lineage>
</organism>
<evidence type="ECO:0000313" key="3">
    <source>
        <dbReference type="Proteomes" id="UP000429211"/>
    </source>
</evidence>
<evidence type="ECO:0000313" key="1">
    <source>
        <dbReference type="EMBL" id="KAB7458831.1"/>
    </source>
</evidence>
<dbReference type="Proteomes" id="UP000429211">
    <property type="component" value="Unassembled WGS sequence"/>
</dbReference>
<dbReference type="EMBL" id="CACRSP010000003">
    <property type="protein sequence ID" value="VYS82792.1"/>
    <property type="molecule type" value="Genomic_DNA"/>
</dbReference>
<reference evidence="1 3" key="1">
    <citation type="journal article" date="2019" name="Nat. Med.">
        <title>A library of human gut bacterial isolates paired with longitudinal multiomics data enables mechanistic microbiome research.</title>
        <authorList>
            <person name="Poyet M."/>
            <person name="Groussin M."/>
            <person name="Gibbons S.M."/>
            <person name="Avila-Pacheco J."/>
            <person name="Jiang X."/>
            <person name="Kearney S.M."/>
            <person name="Perrotta A.R."/>
            <person name="Berdy B."/>
            <person name="Zhao S."/>
            <person name="Lieberman T.D."/>
            <person name="Swanson P.K."/>
            <person name="Smith M."/>
            <person name="Roesemann S."/>
            <person name="Alexander J.E."/>
            <person name="Rich S.A."/>
            <person name="Livny J."/>
            <person name="Vlamakis H."/>
            <person name="Clish C."/>
            <person name="Bullock K."/>
            <person name="Deik A."/>
            <person name="Scott J."/>
            <person name="Pierce K.A."/>
            <person name="Xavier R.J."/>
            <person name="Alm E.J."/>
        </authorList>
    </citation>
    <scope>NUCLEOTIDE SEQUENCE [LARGE SCALE GENOMIC DNA]</scope>
    <source>
        <strain evidence="1 3">BIOML-A2</strain>
    </source>
</reference>
<dbReference type="EMBL" id="WDPD01000018">
    <property type="protein sequence ID" value="KAB7458831.1"/>
    <property type="molecule type" value="Genomic_DNA"/>
</dbReference>
<accession>A0A6N2RPN7</accession>
<dbReference type="AlphaFoldDB" id="A0A6N2RPN7"/>
<protein>
    <submittedName>
        <fullName evidence="1">MarR family transcriptional regulator</fullName>
    </submittedName>
</protein>
<dbReference type="RefSeq" id="WP_034519418.1">
    <property type="nucleotide sequence ID" value="NZ_CACRSP010000003.1"/>
</dbReference>
<proteinExistence type="predicted"/>